<accession>A0ACC1BVV5</accession>
<sequence>MYLLCFTSSKPHEWVLWLPWAEFCYNTSLHASTRKTPFEMVYGRSAPNLVTSAPNLVTYVPSTAKVEVVDQTLPARDQTLRDLRSQLQQSQAGMQLAYDKGKMEKDSQLVLERVGAVACRLDLPPGTKIHPVFNVSLLKKQLSVQNTVDSSLSIMSKDSGFLHPQPTTILNSCQRGCQRELLIHWQGLPATNAMWEEEDSFKARFPDFTSP</sequence>
<dbReference type="Proteomes" id="UP001164250">
    <property type="component" value="Chromosome 3"/>
</dbReference>
<proteinExistence type="predicted"/>
<name>A0ACC1BVV5_9ROSI</name>
<keyword evidence="2" id="KW-1185">Reference proteome</keyword>
<comment type="caution">
    <text evidence="1">The sequence shown here is derived from an EMBL/GenBank/DDBJ whole genome shotgun (WGS) entry which is preliminary data.</text>
</comment>
<organism evidence="1 2">
    <name type="scientific">Pistacia atlantica</name>
    <dbReference type="NCBI Taxonomy" id="434234"/>
    <lineage>
        <taxon>Eukaryota</taxon>
        <taxon>Viridiplantae</taxon>
        <taxon>Streptophyta</taxon>
        <taxon>Embryophyta</taxon>
        <taxon>Tracheophyta</taxon>
        <taxon>Spermatophyta</taxon>
        <taxon>Magnoliopsida</taxon>
        <taxon>eudicotyledons</taxon>
        <taxon>Gunneridae</taxon>
        <taxon>Pentapetalae</taxon>
        <taxon>rosids</taxon>
        <taxon>malvids</taxon>
        <taxon>Sapindales</taxon>
        <taxon>Anacardiaceae</taxon>
        <taxon>Pistacia</taxon>
    </lineage>
</organism>
<evidence type="ECO:0000313" key="2">
    <source>
        <dbReference type="Proteomes" id="UP001164250"/>
    </source>
</evidence>
<gene>
    <name evidence="1" type="ORF">Patl1_05510</name>
</gene>
<protein>
    <submittedName>
        <fullName evidence="1">Uncharacterized protein</fullName>
    </submittedName>
</protein>
<evidence type="ECO:0000313" key="1">
    <source>
        <dbReference type="EMBL" id="KAJ0103358.1"/>
    </source>
</evidence>
<dbReference type="EMBL" id="CM047899">
    <property type="protein sequence ID" value="KAJ0103358.1"/>
    <property type="molecule type" value="Genomic_DNA"/>
</dbReference>
<reference evidence="2" key="1">
    <citation type="journal article" date="2023" name="G3 (Bethesda)">
        <title>Genome assembly and association tests identify interacting loci associated with vigor, precocity, and sex in interspecific pistachio rootstocks.</title>
        <authorList>
            <person name="Palmer W."/>
            <person name="Jacygrad E."/>
            <person name="Sagayaradj S."/>
            <person name="Cavanaugh K."/>
            <person name="Han R."/>
            <person name="Bertier L."/>
            <person name="Beede B."/>
            <person name="Kafkas S."/>
            <person name="Golino D."/>
            <person name="Preece J."/>
            <person name="Michelmore R."/>
        </authorList>
    </citation>
    <scope>NUCLEOTIDE SEQUENCE [LARGE SCALE GENOMIC DNA]</scope>
</reference>